<organism evidence="17 18">
    <name type="scientific">Hymenobacter jejuensis</name>
    <dbReference type="NCBI Taxonomy" id="2502781"/>
    <lineage>
        <taxon>Bacteria</taxon>
        <taxon>Pseudomonadati</taxon>
        <taxon>Bacteroidota</taxon>
        <taxon>Cytophagia</taxon>
        <taxon>Cytophagales</taxon>
        <taxon>Hymenobacteraceae</taxon>
        <taxon>Hymenobacter</taxon>
    </lineage>
</organism>
<dbReference type="InterPro" id="IPR050408">
    <property type="entry name" value="HGPRT"/>
</dbReference>
<comment type="catalytic activity">
    <reaction evidence="14">
        <text>IMP + diphosphate = hypoxanthine + 5-phospho-alpha-D-ribose 1-diphosphate</text>
        <dbReference type="Rhea" id="RHEA:17973"/>
        <dbReference type="ChEBI" id="CHEBI:17368"/>
        <dbReference type="ChEBI" id="CHEBI:33019"/>
        <dbReference type="ChEBI" id="CHEBI:58017"/>
        <dbReference type="ChEBI" id="CHEBI:58053"/>
        <dbReference type="EC" id="2.4.2.8"/>
    </reaction>
    <physiologicalReaction direction="right-to-left" evidence="14">
        <dbReference type="Rhea" id="RHEA:17975"/>
    </physiologicalReaction>
</comment>
<dbReference type="KEGG" id="hyj:FHG12_04070"/>
<evidence type="ECO:0000256" key="7">
    <source>
        <dbReference type="ARBA" id="ARBA00022676"/>
    </source>
</evidence>
<evidence type="ECO:0000256" key="12">
    <source>
        <dbReference type="ARBA" id="ARBA00022842"/>
    </source>
</evidence>
<evidence type="ECO:0000313" key="18">
    <source>
        <dbReference type="Proteomes" id="UP000305398"/>
    </source>
</evidence>
<comment type="catalytic activity">
    <reaction evidence="13">
        <text>GMP + diphosphate = guanine + 5-phospho-alpha-D-ribose 1-diphosphate</text>
        <dbReference type="Rhea" id="RHEA:25424"/>
        <dbReference type="ChEBI" id="CHEBI:16235"/>
        <dbReference type="ChEBI" id="CHEBI:33019"/>
        <dbReference type="ChEBI" id="CHEBI:58017"/>
        <dbReference type="ChEBI" id="CHEBI:58115"/>
        <dbReference type="EC" id="2.4.2.8"/>
    </reaction>
    <physiologicalReaction direction="right-to-left" evidence="13">
        <dbReference type="Rhea" id="RHEA:25426"/>
    </physiologicalReaction>
</comment>
<evidence type="ECO:0000256" key="6">
    <source>
        <dbReference type="ARBA" id="ARBA00022490"/>
    </source>
</evidence>
<evidence type="ECO:0000256" key="8">
    <source>
        <dbReference type="ARBA" id="ARBA00022679"/>
    </source>
</evidence>
<evidence type="ECO:0000256" key="1">
    <source>
        <dbReference type="ARBA" id="ARBA00001946"/>
    </source>
</evidence>
<dbReference type="GO" id="GO:0005829">
    <property type="term" value="C:cytosol"/>
    <property type="evidence" value="ECO:0007669"/>
    <property type="project" value="TreeGrafter"/>
</dbReference>
<dbReference type="GO" id="GO:0046100">
    <property type="term" value="P:hypoxanthine metabolic process"/>
    <property type="evidence" value="ECO:0007669"/>
    <property type="project" value="TreeGrafter"/>
</dbReference>
<comment type="pathway">
    <text evidence="3 15">Purine metabolism; IMP biosynthesis via salvage pathway; IMP from hypoxanthine: step 1/1.</text>
</comment>
<dbReference type="GO" id="GO:0004422">
    <property type="term" value="F:hypoxanthine phosphoribosyltransferase activity"/>
    <property type="evidence" value="ECO:0007669"/>
    <property type="project" value="InterPro"/>
</dbReference>
<dbReference type="InterPro" id="IPR029057">
    <property type="entry name" value="PRTase-like"/>
</dbReference>
<comment type="subcellular location">
    <subcellularLocation>
        <location evidence="2 15">Cytoplasm</location>
    </subcellularLocation>
</comment>
<evidence type="ECO:0000256" key="10">
    <source>
        <dbReference type="ARBA" id="ARBA00022726"/>
    </source>
</evidence>
<dbReference type="Gene3D" id="3.40.50.2020">
    <property type="match status" value="1"/>
</dbReference>
<keyword evidence="18" id="KW-1185">Reference proteome</keyword>
<comment type="similarity">
    <text evidence="4 15">Belongs to the purine/pyrimidine phosphoribosyltransferase family.</text>
</comment>
<accession>A0A5B8A6M1</accession>
<evidence type="ECO:0000256" key="14">
    <source>
        <dbReference type="ARBA" id="ARBA00049402"/>
    </source>
</evidence>
<evidence type="ECO:0000256" key="15">
    <source>
        <dbReference type="RuleBase" id="RU364099"/>
    </source>
</evidence>
<protein>
    <recommendedName>
        <fullName evidence="5 15">Hypoxanthine phosphoribosyltransferase</fullName>
        <ecNumber evidence="5 15">2.4.2.8</ecNumber>
    </recommendedName>
</protein>
<comment type="cofactor">
    <cofactor evidence="1 15">
        <name>Mg(2+)</name>
        <dbReference type="ChEBI" id="CHEBI:18420"/>
    </cofactor>
</comment>
<keyword evidence="12 15" id="KW-0460">Magnesium</keyword>
<keyword evidence="11 15" id="KW-0547">Nucleotide-binding</keyword>
<dbReference type="EMBL" id="CP040896">
    <property type="protein sequence ID" value="QDA62453.1"/>
    <property type="molecule type" value="Genomic_DNA"/>
</dbReference>
<evidence type="ECO:0000256" key="5">
    <source>
        <dbReference type="ARBA" id="ARBA00011895"/>
    </source>
</evidence>
<evidence type="ECO:0000256" key="3">
    <source>
        <dbReference type="ARBA" id="ARBA00004669"/>
    </source>
</evidence>
<keyword evidence="8 15" id="KW-0808">Transferase</keyword>
<dbReference type="GO" id="GO:0000287">
    <property type="term" value="F:magnesium ion binding"/>
    <property type="evidence" value="ECO:0007669"/>
    <property type="project" value="TreeGrafter"/>
</dbReference>
<keyword evidence="9 15" id="KW-0479">Metal-binding</keyword>
<dbReference type="Pfam" id="PF00156">
    <property type="entry name" value="Pribosyltran"/>
    <property type="match status" value="1"/>
</dbReference>
<dbReference type="NCBIfam" id="TIGR01203">
    <property type="entry name" value="HGPRTase"/>
    <property type="match status" value="1"/>
</dbReference>
<dbReference type="PANTHER" id="PTHR43340:SF1">
    <property type="entry name" value="HYPOXANTHINE PHOSPHORIBOSYLTRANSFERASE"/>
    <property type="match status" value="1"/>
</dbReference>
<evidence type="ECO:0000256" key="11">
    <source>
        <dbReference type="ARBA" id="ARBA00022741"/>
    </source>
</evidence>
<keyword evidence="7 15" id="KW-0328">Glycosyltransferase</keyword>
<dbReference type="OrthoDB" id="9802824at2"/>
<dbReference type="GO" id="GO:0006178">
    <property type="term" value="P:guanine salvage"/>
    <property type="evidence" value="ECO:0007669"/>
    <property type="project" value="TreeGrafter"/>
</dbReference>
<name>A0A5B8A6M1_9BACT</name>
<evidence type="ECO:0000256" key="9">
    <source>
        <dbReference type="ARBA" id="ARBA00022723"/>
    </source>
</evidence>
<feature type="domain" description="Phosphoribosyltransferase" evidence="16">
    <location>
        <begin position="19"/>
        <end position="163"/>
    </location>
</feature>
<evidence type="ECO:0000313" key="17">
    <source>
        <dbReference type="EMBL" id="QDA62453.1"/>
    </source>
</evidence>
<dbReference type="InterPro" id="IPR005904">
    <property type="entry name" value="Hxn_phspho_trans"/>
</dbReference>
<dbReference type="GO" id="GO:0032263">
    <property type="term" value="P:GMP salvage"/>
    <property type="evidence" value="ECO:0007669"/>
    <property type="project" value="TreeGrafter"/>
</dbReference>
<dbReference type="CDD" id="cd06223">
    <property type="entry name" value="PRTases_typeI"/>
    <property type="match status" value="1"/>
</dbReference>
<dbReference type="GO" id="GO:0000166">
    <property type="term" value="F:nucleotide binding"/>
    <property type="evidence" value="ECO:0007669"/>
    <property type="project" value="UniProtKB-KW"/>
</dbReference>
<evidence type="ECO:0000259" key="16">
    <source>
        <dbReference type="Pfam" id="PF00156"/>
    </source>
</evidence>
<dbReference type="PANTHER" id="PTHR43340">
    <property type="entry name" value="HYPOXANTHINE-GUANINE PHOSPHORIBOSYLTRANSFERASE"/>
    <property type="match status" value="1"/>
</dbReference>
<dbReference type="GO" id="GO:0032264">
    <property type="term" value="P:IMP salvage"/>
    <property type="evidence" value="ECO:0007669"/>
    <property type="project" value="UniProtKB-UniPathway"/>
</dbReference>
<dbReference type="InterPro" id="IPR000836">
    <property type="entry name" value="PRTase_dom"/>
</dbReference>
<dbReference type="SUPFAM" id="SSF53271">
    <property type="entry name" value="PRTase-like"/>
    <property type="match status" value="1"/>
</dbReference>
<keyword evidence="10 15" id="KW-0660">Purine salvage</keyword>
<dbReference type="Proteomes" id="UP000305398">
    <property type="component" value="Chromosome"/>
</dbReference>
<dbReference type="EC" id="2.4.2.8" evidence="5 15"/>
<dbReference type="GO" id="GO:0052657">
    <property type="term" value="F:guanine phosphoribosyltransferase activity"/>
    <property type="evidence" value="ECO:0007669"/>
    <property type="project" value="RHEA"/>
</dbReference>
<gene>
    <name evidence="17" type="primary">hpt</name>
    <name evidence="17" type="ORF">FHG12_04070</name>
</gene>
<dbReference type="GO" id="GO:0006166">
    <property type="term" value="P:purine ribonucleoside salvage"/>
    <property type="evidence" value="ECO:0007669"/>
    <property type="project" value="UniProtKB-KW"/>
</dbReference>
<proteinExistence type="inferred from homology"/>
<sequence length="177" mass="19706">MSSISLHNKQFAPYLPAAEITTAVQELGARLNADYADKQPLFVAVLNGSFMFAADLMKEMHVPCEIAFIRVASYEGTSTTGEVKEILGLREEIEGRHIVILEDIVDTGHTMRALLQTLRAKQPASLEVATLFIKPECLQHELDIRYIGLSIPNEFIVGYGLDYDGLGRNFPDVYKAF</sequence>
<dbReference type="UniPathway" id="UPA00591">
    <property type="reaction ID" value="UER00648"/>
</dbReference>
<evidence type="ECO:0000256" key="2">
    <source>
        <dbReference type="ARBA" id="ARBA00004496"/>
    </source>
</evidence>
<keyword evidence="6 15" id="KW-0963">Cytoplasm</keyword>
<reference evidence="17 18" key="1">
    <citation type="submission" date="2019-06" db="EMBL/GenBank/DDBJ databases">
        <authorList>
            <person name="Srinivasan S."/>
        </authorList>
    </citation>
    <scope>NUCLEOTIDE SEQUENCE [LARGE SCALE GENOMIC DNA]</scope>
    <source>
        <strain evidence="17 18">17J68-5</strain>
    </source>
</reference>
<evidence type="ECO:0000256" key="4">
    <source>
        <dbReference type="ARBA" id="ARBA00008391"/>
    </source>
</evidence>
<evidence type="ECO:0000256" key="13">
    <source>
        <dbReference type="ARBA" id="ARBA00048811"/>
    </source>
</evidence>
<dbReference type="AlphaFoldDB" id="A0A5B8A6M1"/>